<comment type="caution">
    <text evidence="3">The sequence shown here is derived from an EMBL/GenBank/DDBJ whole genome shotgun (WGS) entry which is preliminary data.</text>
</comment>
<feature type="domain" description="SGNH hydrolase-type esterase" evidence="2">
    <location>
        <begin position="7"/>
        <end position="72"/>
    </location>
</feature>
<dbReference type="Proteomes" id="UP000179807">
    <property type="component" value="Unassembled WGS sequence"/>
</dbReference>
<organism evidence="3 4">
    <name type="scientific">Tritrichomonas foetus</name>
    <dbReference type="NCBI Taxonomy" id="1144522"/>
    <lineage>
        <taxon>Eukaryota</taxon>
        <taxon>Metamonada</taxon>
        <taxon>Parabasalia</taxon>
        <taxon>Tritrichomonadida</taxon>
        <taxon>Tritrichomonadidae</taxon>
        <taxon>Tritrichomonas</taxon>
    </lineage>
</organism>
<feature type="domain" description="SGNH hydrolase-type esterase" evidence="1">
    <location>
        <begin position="151"/>
        <end position="273"/>
    </location>
</feature>
<dbReference type="Gene3D" id="3.40.50.1110">
    <property type="entry name" value="SGNH hydrolase"/>
    <property type="match status" value="2"/>
</dbReference>
<evidence type="ECO:0000313" key="4">
    <source>
        <dbReference type="Proteomes" id="UP000179807"/>
    </source>
</evidence>
<dbReference type="RefSeq" id="XP_068359398.1">
    <property type="nucleotide sequence ID" value="XM_068504550.1"/>
</dbReference>
<reference evidence="3" key="1">
    <citation type="submission" date="2016-10" db="EMBL/GenBank/DDBJ databases">
        <authorList>
            <person name="Benchimol M."/>
            <person name="Almeida L.G."/>
            <person name="Vasconcelos A.T."/>
            <person name="Perreira-Neves A."/>
            <person name="Rosa I.A."/>
            <person name="Tasca T."/>
            <person name="Bogo M.R."/>
            <person name="de Souza W."/>
        </authorList>
    </citation>
    <scope>NUCLEOTIDE SEQUENCE [LARGE SCALE GENOMIC DNA]</scope>
    <source>
        <strain evidence="3">K</strain>
    </source>
</reference>
<dbReference type="InterPro" id="IPR051532">
    <property type="entry name" value="Ester_Hydrolysis_Enzymes"/>
</dbReference>
<dbReference type="EMBL" id="MLAK01000731">
    <property type="protein sequence ID" value="OHT06262.1"/>
    <property type="molecule type" value="Genomic_DNA"/>
</dbReference>
<evidence type="ECO:0000313" key="3">
    <source>
        <dbReference type="EMBL" id="OHT06262.1"/>
    </source>
</evidence>
<proteinExistence type="predicted"/>
<dbReference type="Pfam" id="PF13472">
    <property type="entry name" value="Lipase_GDSL_2"/>
    <property type="match status" value="1"/>
</dbReference>
<dbReference type="GeneID" id="94839254"/>
<dbReference type="InterPro" id="IPR013830">
    <property type="entry name" value="SGNH_hydro"/>
</dbReference>
<protein>
    <recommendedName>
        <fullName evidence="1 2">SGNH hydrolase-type esterase domain-containing protein</fullName>
    </recommendedName>
</protein>
<name>A0A1J4K9B4_9EUKA</name>
<keyword evidence="4" id="KW-1185">Reference proteome</keyword>
<dbReference type="PANTHER" id="PTHR30383">
    <property type="entry name" value="THIOESTERASE 1/PROTEASE 1/LYSOPHOSPHOLIPASE L1"/>
    <property type="match status" value="1"/>
</dbReference>
<dbReference type="Pfam" id="PF14606">
    <property type="entry name" value="Lipase_GDSL_3"/>
    <property type="match status" value="1"/>
</dbReference>
<evidence type="ECO:0000259" key="2">
    <source>
        <dbReference type="Pfam" id="PF14606"/>
    </source>
</evidence>
<dbReference type="SUPFAM" id="SSF52266">
    <property type="entry name" value="SGNH hydrolase"/>
    <property type="match status" value="1"/>
</dbReference>
<sequence length="280" mass="31718">MYGNQVFNSGNLATGENTNKAQRKAYKRLVKEGVKNLYVVSTEELNYISDNIVDTLHPLDTGMRKHADAILKPLCEILDFHNSELTYKSQKAVSQYRFLGFRERHYNLIEGIKQTKPKNVLLGDDIVSNWENRASFPSGYSNFGMFKDRIENVIWRVLHDEMYNYDANKIVVFAGGNNLETTSDDIEIVEGLKYLIEKIYNKQPNAQIILSGLIPRKGLESRISTINGKIQQMVSEQGKSTYKDLGQYLVSSGSIESSLYEADGIHLNDAGYEKLASVLN</sequence>
<dbReference type="VEuPathDB" id="TrichDB:TRFO_25752"/>
<dbReference type="AlphaFoldDB" id="A0A1J4K9B4"/>
<gene>
    <name evidence="3" type="ORF">TRFO_25752</name>
</gene>
<evidence type="ECO:0000259" key="1">
    <source>
        <dbReference type="Pfam" id="PF13472"/>
    </source>
</evidence>
<dbReference type="InterPro" id="IPR036514">
    <property type="entry name" value="SGNH_hydro_sf"/>
</dbReference>
<dbReference type="OrthoDB" id="505607at2759"/>
<accession>A0A1J4K9B4</accession>